<evidence type="ECO:0000256" key="3">
    <source>
        <dbReference type="ARBA" id="ARBA00022540"/>
    </source>
</evidence>
<dbReference type="RefSeq" id="WP_084145048.1">
    <property type="nucleotide sequence ID" value="NZ_LR215050.1"/>
</dbReference>
<dbReference type="PROSITE" id="PS51722">
    <property type="entry name" value="G_TR_2"/>
    <property type="match status" value="1"/>
</dbReference>
<dbReference type="InterPro" id="IPR044145">
    <property type="entry name" value="IF2_II"/>
</dbReference>
<dbReference type="Proteomes" id="UP000290909">
    <property type="component" value="Chromosome"/>
</dbReference>
<evidence type="ECO:0000259" key="10">
    <source>
        <dbReference type="PROSITE" id="PS51722"/>
    </source>
</evidence>
<dbReference type="InterPro" id="IPR005225">
    <property type="entry name" value="Small_GTP-bd"/>
</dbReference>
<protein>
    <recommendedName>
        <fullName evidence="2 8">Translation initiation factor IF-2</fullName>
    </recommendedName>
</protein>
<dbReference type="SUPFAM" id="SSF50447">
    <property type="entry name" value="Translation proteins"/>
    <property type="match status" value="2"/>
</dbReference>
<evidence type="ECO:0000256" key="9">
    <source>
        <dbReference type="RuleBase" id="RU000644"/>
    </source>
</evidence>
<dbReference type="GO" id="GO:0003743">
    <property type="term" value="F:translation initiation factor activity"/>
    <property type="evidence" value="ECO:0007669"/>
    <property type="project" value="UniProtKB-UniRule"/>
</dbReference>
<keyword evidence="3 8" id="KW-0396">Initiation factor</keyword>
<evidence type="ECO:0000256" key="1">
    <source>
        <dbReference type="ARBA" id="ARBA00007733"/>
    </source>
</evidence>
<dbReference type="InterPro" id="IPR009000">
    <property type="entry name" value="Transl_B-barrel_sf"/>
</dbReference>
<dbReference type="CDD" id="cd01887">
    <property type="entry name" value="IF2_eIF5B"/>
    <property type="match status" value="1"/>
</dbReference>
<evidence type="ECO:0000256" key="6">
    <source>
        <dbReference type="ARBA" id="ARBA00023134"/>
    </source>
</evidence>
<keyword evidence="12" id="KW-1185">Reference proteome</keyword>
<evidence type="ECO:0000256" key="5">
    <source>
        <dbReference type="ARBA" id="ARBA00022917"/>
    </source>
</evidence>
<dbReference type="NCBIfam" id="TIGR00487">
    <property type="entry name" value="IF-2"/>
    <property type="match status" value="1"/>
</dbReference>
<dbReference type="Pfam" id="PF11987">
    <property type="entry name" value="IF-2"/>
    <property type="match status" value="1"/>
</dbReference>
<dbReference type="PROSITE" id="PS01176">
    <property type="entry name" value="IF2"/>
    <property type="match status" value="1"/>
</dbReference>
<dbReference type="Pfam" id="PF00009">
    <property type="entry name" value="GTP_EFTU"/>
    <property type="match status" value="1"/>
</dbReference>
<dbReference type="InterPro" id="IPR023115">
    <property type="entry name" value="TIF_IF2_dom3"/>
</dbReference>
<keyword evidence="8" id="KW-0963">Cytoplasm</keyword>
<feature type="binding site" evidence="8">
    <location>
        <begin position="164"/>
        <end position="168"/>
    </location>
    <ligand>
        <name>GTP</name>
        <dbReference type="ChEBI" id="CHEBI:37565"/>
    </ligand>
</feature>
<evidence type="ECO:0000256" key="7">
    <source>
        <dbReference type="ARBA" id="ARBA00025162"/>
    </source>
</evidence>
<comment type="function">
    <text evidence="7 8 9">One of the essential components for the initiation of protein synthesis. Protects formylmethionyl-tRNA from spontaneous hydrolysis and promotes its binding to the 30S ribosomal subunits. Also involved in the hydrolysis of GTP during the formation of the 70S ribosomal complex.</text>
</comment>
<keyword evidence="6 8" id="KW-0342">GTP-binding</keyword>
<accession>A0A449BJP3</accession>
<dbReference type="Gene3D" id="3.40.50.300">
    <property type="entry name" value="P-loop containing nucleotide triphosphate hydrolases"/>
    <property type="match status" value="1"/>
</dbReference>
<comment type="subcellular location">
    <subcellularLocation>
        <location evidence="8">Cytoplasm</location>
    </subcellularLocation>
</comment>
<dbReference type="Gene3D" id="3.40.50.10050">
    <property type="entry name" value="Translation initiation factor IF- 2, domain 3"/>
    <property type="match status" value="1"/>
</dbReference>
<dbReference type="PANTHER" id="PTHR43381">
    <property type="entry name" value="TRANSLATION INITIATION FACTOR IF-2-RELATED"/>
    <property type="match status" value="1"/>
</dbReference>
<dbReference type="AlphaFoldDB" id="A0A449BJP3"/>
<dbReference type="KEGG" id="ahk:NCTC10172_00692"/>
<feature type="domain" description="Tr-type G" evidence="10">
    <location>
        <begin position="109"/>
        <end position="278"/>
    </location>
</feature>
<feature type="binding site" evidence="8">
    <location>
        <begin position="118"/>
        <end position="125"/>
    </location>
    <ligand>
        <name>GTP</name>
        <dbReference type="ChEBI" id="CHEBI:37565"/>
    </ligand>
</feature>
<dbReference type="InterPro" id="IPR006847">
    <property type="entry name" value="IF2_N"/>
</dbReference>
<dbReference type="FunFam" id="3.40.50.300:FF:000019">
    <property type="entry name" value="Translation initiation factor IF-2"/>
    <property type="match status" value="1"/>
</dbReference>
<dbReference type="SUPFAM" id="SSF52156">
    <property type="entry name" value="Initiation factor IF2/eIF5b, domain 3"/>
    <property type="match status" value="1"/>
</dbReference>
<dbReference type="InterPro" id="IPR000795">
    <property type="entry name" value="T_Tr_GTP-bd_dom"/>
</dbReference>
<dbReference type="PANTHER" id="PTHR43381:SF5">
    <property type="entry name" value="TR-TYPE G DOMAIN-CONTAINING PROTEIN"/>
    <property type="match status" value="1"/>
</dbReference>
<dbReference type="STRING" id="1408416.GCA_000702765_00098"/>
<evidence type="ECO:0000256" key="8">
    <source>
        <dbReference type="HAMAP-Rule" id="MF_00100"/>
    </source>
</evidence>
<dbReference type="InterPro" id="IPR015760">
    <property type="entry name" value="TIF_IF2"/>
</dbReference>
<evidence type="ECO:0000313" key="12">
    <source>
        <dbReference type="Proteomes" id="UP000290909"/>
    </source>
</evidence>
<dbReference type="Pfam" id="PF22042">
    <property type="entry name" value="EF-G_D2"/>
    <property type="match status" value="1"/>
</dbReference>
<dbReference type="HAMAP" id="MF_00100_B">
    <property type="entry name" value="IF_2_B"/>
    <property type="match status" value="1"/>
</dbReference>
<dbReference type="FunFam" id="3.40.50.10050:FF:000001">
    <property type="entry name" value="Translation initiation factor IF-2"/>
    <property type="match status" value="1"/>
</dbReference>
<dbReference type="CDD" id="cd03702">
    <property type="entry name" value="IF2_mtIF2_II"/>
    <property type="match status" value="1"/>
</dbReference>
<comment type="similarity">
    <text evidence="1 8 9">Belongs to the TRAFAC class translation factor GTPase superfamily. Classic translation factor GTPase family. IF-2 subfamily.</text>
</comment>
<sequence>MAKKPVKKDFRKSNIPVKTKEVSNTKKVLTYKPEMTVSDVAEGLGLANAVLIKKLMSLGMMASVNQVLDRETVELIAMDLGVELQDEVITDLTRYDEIEIVDDPKDLVKRSPIITIMGHVDHGKTTLLDAIRKSRVVAGEAGGITQHIGAYQVDWNGDKITFIDTPGHAAFTEMRIRGAKVTDIVILVVAADDGVKPQTIEALQHAQAAKVPIIVAVNKIDKPNANPDLVMSELSNHGLTPESWGGTTPYVMISGLKRTGIDELLDVILLVAEIEDLKANPKRLAKGTVIEASLDKGRGPVATLIVENGTLRVGDILVIGNTFGRVRTMNDDLKRRFTEAGPATPIEITGLDQVPQAGDIFMVFEDERMARQIAEQRAAKERETIAKQQKATSLETMFGAQDDGQKVLNLVLKGDVQGSIEALKGMLEKINVEGFHANIVRSGVGAISETDISLAAASNAIVIGFNVRPTAAVKSFAEQQGVEIRLYNIVYRITEDIEKALKGMLAPTFEEVVTGQAEVRQLFKISKVGTIAGCMVTDGVIKRESKVSVIRDGIVIYKGDLATLRRVKDDVKEVRQGFECGMSIVNFNDLKEGDIIEASIEREVEVV</sequence>
<proteinExistence type="inferred from homology"/>
<dbReference type="CDD" id="cd03692">
    <property type="entry name" value="mtIF2_IVc"/>
    <property type="match status" value="1"/>
</dbReference>
<feature type="region of interest" description="G-domain" evidence="8">
    <location>
        <begin position="112"/>
        <end position="260"/>
    </location>
</feature>
<keyword evidence="4 8" id="KW-0547">Nucleotide-binding</keyword>
<evidence type="ECO:0000313" key="11">
    <source>
        <dbReference type="EMBL" id="VEU82672.1"/>
    </source>
</evidence>
<dbReference type="Pfam" id="PF04760">
    <property type="entry name" value="IF2_N"/>
    <property type="match status" value="1"/>
</dbReference>
<dbReference type="InterPro" id="IPR000178">
    <property type="entry name" value="TF_IF2_bacterial-like"/>
</dbReference>
<evidence type="ECO:0000256" key="2">
    <source>
        <dbReference type="ARBA" id="ARBA00020675"/>
    </source>
</evidence>
<gene>
    <name evidence="8 11" type="primary">infB</name>
    <name evidence="11" type="ORF">NCTC10172_00692</name>
</gene>
<dbReference type="SUPFAM" id="SSF52540">
    <property type="entry name" value="P-loop containing nucleoside triphosphate hydrolases"/>
    <property type="match status" value="1"/>
</dbReference>
<dbReference type="GO" id="GO:0005525">
    <property type="term" value="F:GTP binding"/>
    <property type="evidence" value="ECO:0007669"/>
    <property type="project" value="UniProtKB-KW"/>
</dbReference>
<dbReference type="Gene3D" id="2.40.30.10">
    <property type="entry name" value="Translation factors"/>
    <property type="match status" value="2"/>
</dbReference>
<dbReference type="GO" id="GO:0003924">
    <property type="term" value="F:GTPase activity"/>
    <property type="evidence" value="ECO:0007669"/>
    <property type="project" value="UniProtKB-UniRule"/>
</dbReference>
<dbReference type="EMBL" id="LR215050">
    <property type="protein sequence ID" value="VEU82672.1"/>
    <property type="molecule type" value="Genomic_DNA"/>
</dbReference>
<reference evidence="11 12" key="1">
    <citation type="submission" date="2019-01" db="EMBL/GenBank/DDBJ databases">
        <authorList>
            <consortium name="Pathogen Informatics"/>
        </authorList>
    </citation>
    <scope>NUCLEOTIDE SEQUENCE [LARGE SCALE GENOMIC DNA]</scope>
    <source>
        <strain evidence="11 12">NCTC10172</strain>
    </source>
</reference>
<evidence type="ECO:0000256" key="4">
    <source>
        <dbReference type="ARBA" id="ARBA00022741"/>
    </source>
</evidence>
<dbReference type="FunFam" id="2.40.30.10:FF:000008">
    <property type="entry name" value="Translation initiation factor IF-2"/>
    <property type="match status" value="1"/>
</dbReference>
<dbReference type="InterPro" id="IPR036925">
    <property type="entry name" value="TIF_IF2_dom3_sf"/>
</dbReference>
<name>A0A449BJP3_9MOLU</name>
<keyword evidence="5 8" id="KW-0648">Protein biosynthesis</keyword>
<organism evidence="11 12">
    <name type="scientific">Acholeplasma hippikon</name>
    <dbReference type="NCBI Taxonomy" id="264636"/>
    <lineage>
        <taxon>Bacteria</taxon>
        <taxon>Bacillati</taxon>
        <taxon>Mycoplasmatota</taxon>
        <taxon>Mollicutes</taxon>
        <taxon>Acholeplasmatales</taxon>
        <taxon>Acholeplasmataceae</taxon>
        <taxon>Acholeplasma</taxon>
    </lineage>
</organism>
<feature type="binding site" evidence="8">
    <location>
        <begin position="218"/>
        <end position="221"/>
    </location>
    <ligand>
        <name>GTP</name>
        <dbReference type="ChEBI" id="CHEBI:37565"/>
    </ligand>
</feature>
<dbReference type="GO" id="GO:0005829">
    <property type="term" value="C:cytosol"/>
    <property type="evidence" value="ECO:0007669"/>
    <property type="project" value="TreeGrafter"/>
</dbReference>
<dbReference type="FunFam" id="2.40.30.10:FF:000007">
    <property type="entry name" value="Translation initiation factor IF-2"/>
    <property type="match status" value="1"/>
</dbReference>
<dbReference type="InterPro" id="IPR027417">
    <property type="entry name" value="P-loop_NTPase"/>
</dbReference>
<dbReference type="NCBIfam" id="TIGR00231">
    <property type="entry name" value="small_GTP"/>
    <property type="match status" value="1"/>
</dbReference>
<dbReference type="InterPro" id="IPR053905">
    <property type="entry name" value="EF-G-like_DII"/>
</dbReference>